<sequence>MPLIKLWNADHTIKKVAQASSLEEVFLRDWTELEEEIFSELLSELPLNERVFVVAEIIPVAPPGPFLSGISELEAPAKASSTYVLSEPAIDTGCFPNSLQEALENQAPLLPRERRELVRRVADQLLLKQSRPRREEIRSAAAQVVAAYPLSLEDRKLDGGLLGRGYDSLFQQLENRVENLNRGKRSTSPAGPSSLGARRWAYGCANWQPVRRQIFDINPSKGSRCQGAKKSRTNVNTKVLRLAQKLRMIQ</sequence>
<dbReference type="Proteomes" id="UP000821865">
    <property type="component" value="Chromosome 5"/>
</dbReference>
<proteinExistence type="predicted"/>
<comment type="caution">
    <text evidence="1">The sequence shown here is derived from an EMBL/GenBank/DDBJ whole genome shotgun (WGS) entry which is preliminary data.</text>
</comment>
<reference evidence="1" key="1">
    <citation type="submission" date="2020-05" db="EMBL/GenBank/DDBJ databases">
        <title>Large-scale comparative analyses of tick genomes elucidate their genetic diversity and vector capacities.</title>
        <authorList>
            <person name="Jia N."/>
            <person name="Wang J."/>
            <person name="Shi W."/>
            <person name="Du L."/>
            <person name="Sun Y."/>
            <person name="Zhan W."/>
            <person name="Jiang J."/>
            <person name="Wang Q."/>
            <person name="Zhang B."/>
            <person name="Ji P."/>
            <person name="Sakyi L.B."/>
            <person name="Cui X."/>
            <person name="Yuan T."/>
            <person name="Jiang B."/>
            <person name="Yang W."/>
            <person name="Lam T.T.-Y."/>
            <person name="Chang Q."/>
            <person name="Ding S."/>
            <person name="Wang X."/>
            <person name="Zhu J."/>
            <person name="Ruan X."/>
            <person name="Zhao L."/>
            <person name="Wei J."/>
            <person name="Que T."/>
            <person name="Du C."/>
            <person name="Cheng J."/>
            <person name="Dai P."/>
            <person name="Han X."/>
            <person name="Huang E."/>
            <person name="Gao Y."/>
            <person name="Liu J."/>
            <person name="Shao H."/>
            <person name="Ye R."/>
            <person name="Li L."/>
            <person name="Wei W."/>
            <person name="Wang X."/>
            <person name="Wang C."/>
            <person name="Yang T."/>
            <person name="Huo Q."/>
            <person name="Li W."/>
            <person name="Guo W."/>
            <person name="Chen H."/>
            <person name="Zhou L."/>
            <person name="Ni X."/>
            <person name="Tian J."/>
            <person name="Zhou Y."/>
            <person name="Sheng Y."/>
            <person name="Liu T."/>
            <person name="Pan Y."/>
            <person name="Xia L."/>
            <person name="Li J."/>
            <person name="Zhao F."/>
            <person name="Cao W."/>
        </authorList>
    </citation>
    <scope>NUCLEOTIDE SEQUENCE</scope>
    <source>
        <strain evidence="1">Dsil-2018</strain>
    </source>
</reference>
<gene>
    <name evidence="1" type="ORF">HPB49_022660</name>
</gene>
<keyword evidence="2" id="KW-1185">Reference proteome</keyword>
<dbReference type="EMBL" id="CM023474">
    <property type="protein sequence ID" value="KAH7950338.1"/>
    <property type="molecule type" value="Genomic_DNA"/>
</dbReference>
<organism evidence="1 2">
    <name type="scientific">Dermacentor silvarum</name>
    <name type="common">Tick</name>
    <dbReference type="NCBI Taxonomy" id="543639"/>
    <lineage>
        <taxon>Eukaryota</taxon>
        <taxon>Metazoa</taxon>
        <taxon>Ecdysozoa</taxon>
        <taxon>Arthropoda</taxon>
        <taxon>Chelicerata</taxon>
        <taxon>Arachnida</taxon>
        <taxon>Acari</taxon>
        <taxon>Parasitiformes</taxon>
        <taxon>Ixodida</taxon>
        <taxon>Ixodoidea</taxon>
        <taxon>Ixodidae</taxon>
        <taxon>Rhipicephalinae</taxon>
        <taxon>Dermacentor</taxon>
    </lineage>
</organism>
<evidence type="ECO:0000313" key="2">
    <source>
        <dbReference type="Proteomes" id="UP000821865"/>
    </source>
</evidence>
<evidence type="ECO:0000313" key="1">
    <source>
        <dbReference type="EMBL" id="KAH7950338.1"/>
    </source>
</evidence>
<accession>A0ACB8CTE1</accession>
<protein>
    <submittedName>
        <fullName evidence="1">Uncharacterized protein</fullName>
    </submittedName>
</protein>
<name>A0ACB8CTE1_DERSI</name>